<organism evidence="13 14">
    <name type="scientific">Holothuria leucospilota</name>
    <name type="common">Black long sea cucumber</name>
    <name type="synonym">Mertensiothuria leucospilota</name>
    <dbReference type="NCBI Taxonomy" id="206669"/>
    <lineage>
        <taxon>Eukaryota</taxon>
        <taxon>Metazoa</taxon>
        <taxon>Echinodermata</taxon>
        <taxon>Eleutherozoa</taxon>
        <taxon>Echinozoa</taxon>
        <taxon>Holothuroidea</taxon>
        <taxon>Aspidochirotacea</taxon>
        <taxon>Aspidochirotida</taxon>
        <taxon>Holothuriidae</taxon>
        <taxon>Holothuria</taxon>
    </lineage>
</organism>
<dbReference type="PROSITE" id="PS50287">
    <property type="entry name" value="SRCR_2"/>
    <property type="match status" value="2"/>
</dbReference>
<dbReference type="SUPFAM" id="SSF57535">
    <property type="entry name" value="Complement control module/SCR domain"/>
    <property type="match status" value="1"/>
</dbReference>
<accession>A0A9Q1BZQ4</accession>
<feature type="chain" id="PRO_5040173863" evidence="9">
    <location>
        <begin position="23"/>
        <end position="604"/>
    </location>
</feature>
<dbReference type="InterPro" id="IPR016186">
    <property type="entry name" value="C-type_lectin-like/link_sf"/>
</dbReference>
<evidence type="ECO:0000256" key="3">
    <source>
        <dbReference type="ARBA" id="ARBA00022729"/>
    </source>
</evidence>
<dbReference type="SMART" id="SM00032">
    <property type="entry name" value="CCP"/>
    <property type="match status" value="2"/>
</dbReference>
<dbReference type="SMART" id="SM00202">
    <property type="entry name" value="SR"/>
    <property type="match status" value="2"/>
</dbReference>
<reference evidence="13" key="1">
    <citation type="submission" date="2021-10" db="EMBL/GenBank/DDBJ databases">
        <title>Tropical sea cucumber genome reveals ecological adaptation and Cuvierian tubules defense mechanism.</title>
        <authorList>
            <person name="Chen T."/>
        </authorList>
    </citation>
    <scope>NUCLEOTIDE SEQUENCE</scope>
    <source>
        <strain evidence="13">Nanhai2018</strain>
        <tissue evidence="13">Muscle</tissue>
    </source>
</reference>
<evidence type="ECO:0000259" key="12">
    <source>
        <dbReference type="PROSITE" id="PS50923"/>
    </source>
</evidence>
<comment type="subcellular location">
    <subcellularLocation>
        <location evidence="1">Secreted</location>
    </subcellularLocation>
</comment>
<dbReference type="OrthoDB" id="536948at2759"/>
<feature type="disulfide bond" evidence="7">
    <location>
        <begin position="355"/>
        <end position="365"/>
    </location>
</feature>
<evidence type="ECO:0000259" key="10">
    <source>
        <dbReference type="PROSITE" id="PS50041"/>
    </source>
</evidence>
<dbReference type="SUPFAM" id="SSF56436">
    <property type="entry name" value="C-type lectin-like"/>
    <property type="match status" value="2"/>
</dbReference>
<dbReference type="AlphaFoldDB" id="A0A9Q1BZQ4"/>
<name>A0A9Q1BZQ4_HOLLE</name>
<dbReference type="Pfam" id="PF00530">
    <property type="entry name" value="SRCR"/>
    <property type="match status" value="2"/>
</dbReference>
<evidence type="ECO:0000256" key="5">
    <source>
        <dbReference type="ARBA" id="ARBA00023157"/>
    </source>
</evidence>
<dbReference type="InterPro" id="IPR001190">
    <property type="entry name" value="SRCR"/>
</dbReference>
<comment type="caution">
    <text evidence="13">The sequence shown here is derived from an EMBL/GenBank/DDBJ whole genome shotgun (WGS) entry which is preliminary data.</text>
</comment>
<evidence type="ECO:0000313" key="13">
    <source>
        <dbReference type="EMBL" id="KAJ8035421.1"/>
    </source>
</evidence>
<feature type="disulfide bond" evidence="7">
    <location>
        <begin position="311"/>
        <end position="375"/>
    </location>
</feature>
<dbReference type="SMART" id="SM00034">
    <property type="entry name" value="CLECT"/>
    <property type="match status" value="1"/>
</dbReference>
<evidence type="ECO:0000256" key="7">
    <source>
        <dbReference type="PROSITE-ProRule" id="PRU00196"/>
    </source>
</evidence>
<dbReference type="InterPro" id="IPR036772">
    <property type="entry name" value="SRCR-like_dom_sf"/>
</dbReference>
<dbReference type="InterPro" id="IPR001304">
    <property type="entry name" value="C-type_lectin-like"/>
</dbReference>
<keyword evidence="3 9" id="KW-0732">Signal</keyword>
<feature type="disulfide bond" evidence="7">
    <location>
        <begin position="324"/>
        <end position="385"/>
    </location>
</feature>
<evidence type="ECO:0000256" key="4">
    <source>
        <dbReference type="ARBA" id="ARBA00022737"/>
    </source>
</evidence>
<dbReference type="InterPro" id="IPR016187">
    <property type="entry name" value="CTDL_fold"/>
</dbReference>
<dbReference type="FunFam" id="3.10.250.10:FF:000006">
    <property type="entry name" value="neurotrypsin isoform X2"/>
    <property type="match status" value="1"/>
</dbReference>
<evidence type="ECO:0000256" key="8">
    <source>
        <dbReference type="PROSITE-ProRule" id="PRU00302"/>
    </source>
</evidence>
<keyword evidence="4" id="KW-0677">Repeat</keyword>
<dbReference type="Pfam" id="PF00084">
    <property type="entry name" value="Sushi"/>
    <property type="match status" value="1"/>
</dbReference>
<gene>
    <name evidence="13" type="ORF">HOLleu_22645</name>
</gene>
<dbReference type="PANTHER" id="PTHR48071:SF28">
    <property type="entry name" value="SRCR DOMAIN-CONTAINING PROTEIN"/>
    <property type="match status" value="1"/>
</dbReference>
<dbReference type="PANTHER" id="PTHR48071">
    <property type="entry name" value="SRCR DOMAIN-CONTAINING PROTEIN"/>
    <property type="match status" value="1"/>
</dbReference>
<keyword evidence="8" id="KW-0768">Sushi</keyword>
<keyword evidence="14" id="KW-1185">Reference proteome</keyword>
<protein>
    <submittedName>
        <fullName evidence="13">Deleted in malignant brain tumors 1 protein</fullName>
    </submittedName>
</protein>
<dbReference type="Gene3D" id="2.10.70.10">
    <property type="entry name" value="Complement Module, domain 1"/>
    <property type="match status" value="1"/>
</dbReference>
<dbReference type="PROSITE" id="PS50923">
    <property type="entry name" value="SUSHI"/>
    <property type="match status" value="1"/>
</dbReference>
<dbReference type="Gene3D" id="3.10.100.10">
    <property type="entry name" value="Mannose-Binding Protein A, subunit A"/>
    <property type="match status" value="1"/>
</dbReference>
<evidence type="ECO:0000256" key="6">
    <source>
        <dbReference type="ARBA" id="ARBA00023180"/>
    </source>
</evidence>
<feature type="domain" description="C-type lectin" evidence="10">
    <location>
        <begin position="535"/>
        <end position="603"/>
    </location>
</feature>
<feature type="disulfide bond" evidence="7">
    <location>
        <begin position="463"/>
        <end position="473"/>
    </location>
</feature>
<dbReference type="Proteomes" id="UP001152320">
    <property type="component" value="Chromosome 10"/>
</dbReference>
<dbReference type="GO" id="GO:0005576">
    <property type="term" value="C:extracellular region"/>
    <property type="evidence" value="ECO:0007669"/>
    <property type="project" value="UniProtKB-SubCell"/>
</dbReference>
<evidence type="ECO:0000313" key="14">
    <source>
        <dbReference type="Proteomes" id="UP001152320"/>
    </source>
</evidence>
<keyword evidence="6" id="KW-0325">Glycoprotein</keyword>
<dbReference type="CDD" id="cd00037">
    <property type="entry name" value="CLECT"/>
    <property type="match status" value="1"/>
</dbReference>
<feature type="domain" description="SRCR" evidence="11">
    <location>
        <begin position="286"/>
        <end position="386"/>
    </location>
</feature>
<dbReference type="Gene3D" id="3.10.250.10">
    <property type="entry name" value="SRCR-like domain"/>
    <property type="match status" value="2"/>
</dbReference>
<proteinExistence type="predicted"/>
<keyword evidence="5 7" id="KW-1015">Disulfide bond</keyword>
<feature type="domain" description="SRCR" evidence="11">
    <location>
        <begin position="394"/>
        <end position="495"/>
    </location>
</feature>
<dbReference type="PROSITE" id="PS50041">
    <property type="entry name" value="C_TYPE_LECTIN_2"/>
    <property type="match status" value="2"/>
</dbReference>
<feature type="signal peptide" evidence="9">
    <location>
        <begin position="1"/>
        <end position="22"/>
    </location>
</feature>
<dbReference type="InterPro" id="IPR035976">
    <property type="entry name" value="Sushi/SCR/CCP_sf"/>
</dbReference>
<feature type="domain" description="C-type lectin" evidence="10">
    <location>
        <begin position="214"/>
        <end position="311"/>
    </location>
</feature>
<sequence length="604" mass="67164">MLPFATCCIAVLAVLLLGNAAGEEPVCYSREQIDDRQLVVRRIPCGEEEKHPVYKTFPSEGSVDILDLMEITCSFEELPEVLNGKFKSNDCTGRRVKDSCTFVCDDGYYPSSRVLQTTCQEEGGDVAGWSKGFYSCHAPTCSFSDLPNVTNGFFDISACSGNSEKDVCNVTCTEHYYPSSPYHTICEHIGTSTGQWTQGNFSCEKKSCLDPSLWRGSVYTWINTTMTWNEADIYCRSISAHLVYINDAEENSFVKNLTNCNGKSLEPGTYASIGLQHAAVSLDGDIRLVDGTNNCEGGVEMWYNGQWGTLCGDSWNMANARVICRQLGRGPPVSANTEDQFEGGTAHIVLYDVSCQGDEERLPNCPGGGFVSHDCGGGKYAVVNCTCEAVNRNIRLADGNDDSEGRVEVFYNGQWGTVCDDYWTMANAHVVCRQLERGSAITTYKRSYFGQGTGDIVLDDVVCQGHEQRLIDCQSIQGRDQHDCTHSEDVGVKCAHASREIHGTFIPYNAMLLQPYSYLQSYFCTFQETKRGNAWRWQDSSVARYTNWESTQLENSPMESDNQAFLSSWIPSQFDDPEGCVGIDSNGLWYIYHCESLNTFICEK</sequence>
<evidence type="ECO:0000256" key="2">
    <source>
        <dbReference type="ARBA" id="ARBA00022525"/>
    </source>
</evidence>
<comment type="caution">
    <text evidence="7">Lacks conserved residue(s) required for the propagation of feature annotation.</text>
</comment>
<dbReference type="PRINTS" id="PR00258">
    <property type="entry name" value="SPERACTRCPTR"/>
</dbReference>
<feature type="domain" description="Sushi" evidence="12">
    <location>
        <begin position="71"/>
        <end position="138"/>
    </location>
</feature>
<evidence type="ECO:0000259" key="11">
    <source>
        <dbReference type="PROSITE" id="PS50287"/>
    </source>
</evidence>
<dbReference type="InterPro" id="IPR000436">
    <property type="entry name" value="Sushi_SCR_CCP_dom"/>
</dbReference>
<evidence type="ECO:0000256" key="9">
    <source>
        <dbReference type="SAM" id="SignalP"/>
    </source>
</evidence>
<dbReference type="SUPFAM" id="SSF56487">
    <property type="entry name" value="SRCR-like"/>
    <property type="match status" value="2"/>
</dbReference>
<dbReference type="GO" id="GO:0016020">
    <property type="term" value="C:membrane"/>
    <property type="evidence" value="ECO:0007669"/>
    <property type="project" value="InterPro"/>
</dbReference>
<dbReference type="FunFam" id="3.10.250.10:FF:000005">
    <property type="entry name" value="Neurotrypsin isoform A"/>
    <property type="match status" value="1"/>
</dbReference>
<evidence type="ECO:0000256" key="1">
    <source>
        <dbReference type="ARBA" id="ARBA00004613"/>
    </source>
</evidence>
<keyword evidence="2" id="KW-0964">Secreted</keyword>
<dbReference type="EMBL" id="JAIZAY010000010">
    <property type="protein sequence ID" value="KAJ8035421.1"/>
    <property type="molecule type" value="Genomic_DNA"/>
</dbReference>